<dbReference type="GO" id="GO:0005634">
    <property type="term" value="C:nucleus"/>
    <property type="evidence" value="ECO:0007669"/>
    <property type="project" value="TreeGrafter"/>
</dbReference>
<keyword evidence="2" id="KW-0378">Hydrolase</keyword>
<dbReference type="GO" id="GO:0016787">
    <property type="term" value="F:hydrolase activity"/>
    <property type="evidence" value="ECO:0007669"/>
    <property type="project" value="UniProtKB-KW"/>
</dbReference>
<name>A0A4P9WPF6_9FUNG</name>
<reference evidence="3" key="1">
    <citation type="journal article" date="2018" name="Nat. Microbiol.">
        <title>Leveraging single-cell genomics to expand the fungal tree of life.</title>
        <authorList>
            <person name="Ahrendt S.R."/>
            <person name="Quandt C.A."/>
            <person name="Ciobanu D."/>
            <person name="Clum A."/>
            <person name="Salamov A."/>
            <person name="Andreopoulos B."/>
            <person name="Cheng J.F."/>
            <person name="Woyke T."/>
            <person name="Pelin A."/>
            <person name="Henrissat B."/>
            <person name="Reynolds N.K."/>
            <person name="Benny G.L."/>
            <person name="Smith M.E."/>
            <person name="James T.Y."/>
            <person name="Grigoriev I.V."/>
        </authorList>
    </citation>
    <scope>NUCLEOTIDE SEQUENCE [LARGE SCALE GENOMIC DNA]</scope>
    <source>
        <strain evidence="3">ATCC 52028</strain>
    </source>
</reference>
<evidence type="ECO:0000256" key="1">
    <source>
        <dbReference type="ARBA" id="ARBA00010105"/>
    </source>
</evidence>
<dbReference type="Proteomes" id="UP000268535">
    <property type="component" value="Unassembled WGS sequence"/>
</dbReference>
<organism evidence="2 3">
    <name type="scientific">Caulochytrium protostelioides</name>
    <dbReference type="NCBI Taxonomy" id="1555241"/>
    <lineage>
        <taxon>Eukaryota</taxon>
        <taxon>Fungi</taxon>
        <taxon>Fungi incertae sedis</taxon>
        <taxon>Chytridiomycota</taxon>
        <taxon>Chytridiomycota incertae sedis</taxon>
        <taxon>Chytridiomycetes</taxon>
        <taxon>Caulochytriales</taxon>
        <taxon>Caulochytriaceae</taxon>
        <taxon>Caulochytrium</taxon>
    </lineage>
</organism>
<feature type="non-terminal residue" evidence="2">
    <location>
        <position position="1"/>
    </location>
</feature>
<dbReference type="AlphaFoldDB" id="A0A4P9WPF6"/>
<evidence type="ECO:0000313" key="3">
    <source>
        <dbReference type="Proteomes" id="UP000268535"/>
    </source>
</evidence>
<protein>
    <submittedName>
        <fullName evidence="2">Metal-dependent protein hydrolase</fullName>
    </submittedName>
</protein>
<proteinExistence type="inferred from homology"/>
<feature type="non-terminal residue" evidence="2">
    <location>
        <position position="83"/>
    </location>
</feature>
<dbReference type="Pfam" id="PF03690">
    <property type="entry name" value="MYG1_exonuc"/>
    <property type="match status" value="1"/>
</dbReference>
<comment type="similarity">
    <text evidence="1">Belongs to the MYG1 family.</text>
</comment>
<dbReference type="InterPro" id="IPR003226">
    <property type="entry name" value="MYG1_exonuclease"/>
</dbReference>
<dbReference type="GO" id="GO:0005737">
    <property type="term" value="C:cytoplasm"/>
    <property type="evidence" value="ECO:0007669"/>
    <property type="project" value="TreeGrafter"/>
</dbReference>
<dbReference type="PANTHER" id="PTHR11215">
    <property type="entry name" value="METAL DEPENDENT HYDROLASE - RELATED"/>
    <property type="match status" value="1"/>
</dbReference>
<evidence type="ECO:0000313" key="2">
    <source>
        <dbReference type="EMBL" id="RKO95029.1"/>
    </source>
</evidence>
<dbReference type="PANTHER" id="PTHR11215:SF1">
    <property type="entry name" value="MYG1 EXONUCLEASE"/>
    <property type="match status" value="1"/>
</dbReference>
<gene>
    <name evidence="2" type="ORF">CAUPRSCDRAFT_3397</name>
</gene>
<dbReference type="EMBL" id="ML013472">
    <property type="protein sequence ID" value="RKO95029.1"/>
    <property type="molecule type" value="Genomic_DNA"/>
</dbReference>
<accession>A0A4P9WPF6</accession>
<sequence length="83" mass="9198">HSGTFHADEALAIAMLKRLPAYANATVVRTRNPAVYNAADIVVDVGGVYDPARHRYDHHQREFTDTYSSDHAVRLSSAGLVYK</sequence>